<dbReference type="PANTHER" id="PTHR35889:SF3">
    <property type="entry name" value="F-BOX DOMAIN-CONTAINING PROTEIN"/>
    <property type="match status" value="1"/>
</dbReference>
<dbReference type="AlphaFoldDB" id="A0A5C6E0C7"/>
<keyword evidence="3" id="KW-0732">Signal</keyword>
<sequence precursor="true">MDLRCKSLAVLTVLMLGIVSTSPRACWAVPQESEATRSASPNETASPPAASPSRTAIDSEGRIVQFQRDIAPILRAHCLECHGPDEAKNDLRVDDGELLLQYIEPEDIESSTLYVDYLTTDDEDMLMPPTSHGGPLQPSELALIRTWIGEGADWPEDAVVAVGVADAVEPPIGPRSRSLPQRIWAFQGYFHPATIHFPVALLMVGALFVVLGIKWPEIGTQIPLACLLLGGISAVIATMMGWSFASEQGYGNWDRIDFDSEVFWHRWSGMVVALGSIVLIVVAMVGWWRESDSLRKLWKVGLLVLAAMVGAVGHQGGELSYGKDFYPKAVRILMGTESEGQTPVAGIAKPLDNPQQP</sequence>
<evidence type="ECO:0000259" key="5">
    <source>
        <dbReference type="Pfam" id="PF09990"/>
    </source>
</evidence>
<proteinExistence type="predicted"/>
<comment type="caution">
    <text evidence="6">The sequence shown here is derived from an EMBL/GenBank/DDBJ whole genome shotgun (WGS) entry which is preliminary data.</text>
</comment>
<gene>
    <name evidence="6" type="ORF">Poly41_04710</name>
</gene>
<evidence type="ECO:0000256" key="2">
    <source>
        <dbReference type="SAM" id="Phobius"/>
    </source>
</evidence>
<evidence type="ECO:0000259" key="4">
    <source>
        <dbReference type="Pfam" id="PF07635"/>
    </source>
</evidence>
<feature type="transmembrane region" description="Helical" evidence="2">
    <location>
        <begin position="225"/>
        <end position="244"/>
    </location>
</feature>
<keyword evidence="7" id="KW-1185">Reference proteome</keyword>
<feature type="transmembrane region" description="Helical" evidence="2">
    <location>
        <begin position="195"/>
        <end position="213"/>
    </location>
</feature>
<feature type="compositionally biased region" description="Low complexity" evidence="1">
    <location>
        <begin position="38"/>
        <end position="53"/>
    </location>
</feature>
<dbReference type="Pfam" id="PF09990">
    <property type="entry name" value="DUF2231"/>
    <property type="match status" value="1"/>
</dbReference>
<feature type="chain" id="PRO_5022876803" evidence="3">
    <location>
        <begin position="26"/>
        <end position="357"/>
    </location>
</feature>
<feature type="signal peptide" evidence="3">
    <location>
        <begin position="1"/>
        <end position="25"/>
    </location>
</feature>
<evidence type="ECO:0000256" key="1">
    <source>
        <dbReference type="SAM" id="MobiDB-lite"/>
    </source>
</evidence>
<dbReference type="Proteomes" id="UP000319143">
    <property type="component" value="Unassembled WGS sequence"/>
</dbReference>
<feature type="domain" description="DUF2231" evidence="5">
    <location>
        <begin position="190"/>
        <end position="322"/>
    </location>
</feature>
<dbReference type="RefSeq" id="WP_231615342.1">
    <property type="nucleotide sequence ID" value="NZ_SJPV01000001.1"/>
</dbReference>
<feature type="domain" description="Cytochrome C Planctomycete-type" evidence="4">
    <location>
        <begin position="78"/>
        <end position="130"/>
    </location>
</feature>
<accession>A0A5C6E0C7</accession>
<evidence type="ECO:0000313" key="7">
    <source>
        <dbReference type="Proteomes" id="UP000319143"/>
    </source>
</evidence>
<dbReference type="InterPro" id="IPR011429">
    <property type="entry name" value="Cyt_c_Planctomycete-type"/>
</dbReference>
<organism evidence="6 7">
    <name type="scientific">Novipirellula artificiosorum</name>
    <dbReference type="NCBI Taxonomy" id="2528016"/>
    <lineage>
        <taxon>Bacteria</taxon>
        <taxon>Pseudomonadati</taxon>
        <taxon>Planctomycetota</taxon>
        <taxon>Planctomycetia</taxon>
        <taxon>Pirellulales</taxon>
        <taxon>Pirellulaceae</taxon>
        <taxon>Novipirellula</taxon>
    </lineage>
</organism>
<dbReference type="EMBL" id="SJPV01000001">
    <property type="protein sequence ID" value="TWU42175.1"/>
    <property type="molecule type" value="Genomic_DNA"/>
</dbReference>
<dbReference type="Pfam" id="PF07635">
    <property type="entry name" value="PSCyt1"/>
    <property type="match status" value="1"/>
</dbReference>
<feature type="region of interest" description="Disordered" evidence="1">
    <location>
        <begin position="32"/>
        <end position="58"/>
    </location>
</feature>
<evidence type="ECO:0000256" key="3">
    <source>
        <dbReference type="SAM" id="SignalP"/>
    </source>
</evidence>
<dbReference type="InterPro" id="IPR019251">
    <property type="entry name" value="DUF2231_TM"/>
</dbReference>
<name>A0A5C6E0C7_9BACT</name>
<dbReference type="PANTHER" id="PTHR35889">
    <property type="entry name" value="CYCLOINULO-OLIGOSACCHARIDE FRUCTANOTRANSFERASE-RELATED"/>
    <property type="match status" value="1"/>
</dbReference>
<feature type="transmembrane region" description="Helical" evidence="2">
    <location>
        <begin position="264"/>
        <end position="288"/>
    </location>
</feature>
<keyword evidence="2" id="KW-0472">Membrane</keyword>
<feature type="transmembrane region" description="Helical" evidence="2">
    <location>
        <begin position="300"/>
        <end position="317"/>
    </location>
</feature>
<keyword evidence="2" id="KW-0812">Transmembrane</keyword>
<reference evidence="6 7" key="1">
    <citation type="submission" date="2019-02" db="EMBL/GenBank/DDBJ databases">
        <title>Deep-cultivation of Planctomycetes and their phenomic and genomic characterization uncovers novel biology.</title>
        <authorList>
            <person name="Wiegand S."/>
            <person name="Jogler M."/>
            <person name="Boedeker C."/>
            <person name="Pinto D."/>
            <person name="Vollmers J."/>
            <person name="Rivas-Marin E."/>
            <person name="Kohn T."/>
            <person name="Peeters S.H."/>
            <person name="Heuer A."/>
            <person name="Rast P."/>
            <person name="Oberbeckmann S."/>
            <person name="Bunk B."/>
            <person name="Jeske O."/>
            <person name="Meyerdierks A."/>
            <person name="Storesund J.E."/>
            <person name="Kallscheuer N."/>
            <person name="Luecker S."/>
            <person name="Lage O.M."/>
            <person name="Pohl T."/>
            <person name="Merkel B.J."/>
            <person name="Hornburger P."/>
            <person name="Mueller R.-W."/>
            <person name="Bruemmer F."/>
            <person name="Labrenz M."/>
            <person name="Spormann A.M."/>
            <person name="Op Den Camp H."/>
            <person name="Overmann J."/>
            <person name="Amann R."/>
            <person name="Jetten M.S.M."/>
            <person name="Mascher T."/>
            <person name="Medema M.H."/>
            <person name="Devos D.P."/>
            <person name="Kaster A.-K."/>
            <person name="Ovreas L."/>
            <person name="Rohde M."/>
            <person name="Galperin M.Y."/>
            <person name="Jogler C."/>
        </authorList>
    </citation>
    <scope>NUCLEOTIDE SEQUENCE [LARGE SCALE GENOMIC DNA]</scope>
    <source>
        <strain evidence="6 7">Poly41</strain>
    </source>
</reference>
<keyword evidence="2" id="KW-1133">Transmembrane helix</keyword>
<evidence type="ECO:0000313" key="6">
    <source>
        <dbReference type="EMBL" id="TWU42175.1"/>
    </source>
</evidence>
<protein>
    <submittedName>
        <fullName evidence="6">Planctomycete cytochrome C</fullName>
    </submittedName>
</protein>